<proteinExistence type="predicted"/>
<dbReference type="GO" id="GO:0043130">
    <property type="term" value="F:ubiquitin binding"/>
    <property type="evidence" value="ECO:0007669"/>
    <property type="project" value="InterPro"/>
</dbReference>
<comment type="caution">
    <text evidence="7">The sequence shown here is derived from an EMBL/GenBank/DDBJ whole genome shotgun (WGS) entry which is preliminary data.</text>
</comment>
<evidence type="ECO:0000313" key="7">
    <source>
        <dbReference type="EMBL" id="GFQ97095.1"/>
    </source>
</evidence>
<keyword evidence="4" id="KW-0833">Ubl conjugation pathway</keyword>
<dbReference type="AlphaFoldDB" id="A0A8X6J919"/>
<evidence type="ECO:0000313" key="8">
    <source>
        <dbReference type="Proteomes" id="UP000887116"/>
    </source>
</evidence>
<evidence type="ECO:0000256" key="3">
    <source>
        <dbReference type="ARBA" id="ARBA00022490"/>
    </source>
</evidence>
<evidence type="ECO:0000259" key="6">
    <source>
        <dbReference type="PROSITE" id="PS51140"/>
    </source>
</evidence>
<dbReference type="GO" id="GO:0005634">
    <property type="term" value="C:nucleus"/>
    <property type="evidence" value="ECO:0007669"/>
    <property type="project" value="UniProtKB-SubCell"/>
</dbReference>
<reference evidence="7" key="1">
    <citation type="submission" date="2020-07" db="EMBL/GenBank/DDBJ databases">
        <title>Multicomponent nature underlies the extraordinary mechanical properties of spider dragline silk.</title>
        <authorList>
            <person name="Kono N."/>
            <person name="Nakamura H."/>
            <person name="Mori M."/>
            <person name="Yoshida Y."/>
            <person name="Ohtoshi R."/>
            <person name="Malay A.D."/>
            <person name="Moran D.A.P."/>
            <person name="Tomita M."/>
            <person name="Numata K."/>
            <person name="Arakawa K."/>
        </authorList>
    </citation>
    <scope>NUCLEOTIDE SEQUENCE</scope>
</reference>
<evidence type="ECO:0000256" key="2">
    <source>
        <dbReference type="ARBA" id="ARBA00004496"/>
    </source>
</evidence>
<sequence length="282" mass="32153">MEHTGLDALSSIDEIVLSYIIGVLETLGCADSPEDVFDVDEFAEMMTAYIPAFSNIHSSHTYAWMLNLAGWLKEESRKNDKNEIGLAEGNLFKTHERQRTVSESSNPGSVSGRCQHIRLRRKSYQSTNSYSSSQSEDDEKCITVSFESGELETLLEMFPHLHVMEVKQFLSVADGDCEKAVQLILQKEETGFVANKPLTSINNAPQHISNCKEKFVEDKQLREQILKRYAYIDQDEDVREHKPVAPRTEPKKLIRYRDNKIVSIKGERYSEVKKTEESGDPK</sequence>
<protein>
    <submittedName>
        <fullName evidence="7">CUE domain-containing protein 2</fullName>
    </submittedName>
</protein>
<keyword evidence="5" id="KW-0539">Nucleus</keyword>
<dbReference type="GO" id="GO:0005737">
    <property type="term" value="C:cytoplasm"/>
    <property type="evidence" value="ECO:0007669"/>
    <property type="project" value="UniProtKB-SubCell"/>
</dbReference>
<comment type="subcellular location">
    <subcellularLocation>
        <location evidence="2">Cytoplasm</location>
    </subcellularLocation>
    <subcellularLocation>
        <location evidence="1">Nucleus</location>
    </subcellularLocation>
</comment>
<dbReference type="InterPro" id="IPR003892">
    <property type="entry name" value="CUE"/>
</dbReference>
<evidence type="ECO:0000256" key="4">
    <source>
        <dbReference type="ARBA" id="ARBA00022786"/>
    </source>
</evidence>
<feature type="domain" description="CUE" evidence="6">
    <location>
        <begin position="146"/>
        <end position="189"/>
    </location>
</feature>
<keyword evidence="8" id="KW-1185">Reference proteome</keyword>
<keyword evidence="3" id="KW-0963">Cytoplasm</keyword>
<gene>
    <name evidence="7" type="primary">cuedc2</name>
    <name evidence="7" type="ORF">TNCT_651221</name>
</gene>
<evidence type="ECO:0000256" key="5">
    <source>
        <dbReference type="ARBA" id="ARBA00023242"/>
    </source>
</evidence>
<dbReference type="PANTHER" id="PTHR12493:SF0">
    <property type="entry name" value="CUE DOMAIN-CONTAINING PROTEIN 2"/>
    <property type="match status" value="1"/>
</dbReference>
<dbReference type="Proteomes" id="UP000887116">
    <property type="component" value="Unassembled WGS sequence"/>
</dbReference>
<dbReference type="OrthoDB" id="10060331at2759"/>
<organism evidence="7 8">
    <name type="scientific">Trichonephila clavata</name>
    <name type="common">Joro spider</name>
    <name type="synonym">Nephila clavata</name>
    <dbReference type="NCBI Taxonomy" id="2740835"/>
    <lineage>
        <taxon>Eukaryota</taxon>
        <taxon>Metazoa</taxon>
        <taxon>Ecdysozoa</taxon>
        <taxon>Arthropoda</taxon>
        <taxon>Chelicerata</taxon>
        <taxon>Arachnida</taxon>
        <taxon>Araneae</taxon>
        <taxon>Araneomorphae</taxon>
        <taxon>Entelegynae</taxon>
        <taxon>Araneoidea</taxon>
        <taxon>Nephilidae</taxon>
        <taxon>Trichonephila</taxon>
    </lineage>
</organism>
<evidence type="ECO:0000256" key="1">
    <source>
        <dbReference type="ARBA" id="ARBA00004123"/>
    </source>
</evidence>
<dbReference type="PROSITE" id="PS51140">
    <property type="entry name" value="CUE"/>
    <property type="match status" value="1"/>
</dbReference>
<dbReference type="EMBL" id="BMAO01004805">
    <property type="protein sequence ID" value="GFQ97095.1"/>
    <property type="molecule type" value="Genomic_DNA"/>
</dbReference>
<name>A0A8X6J919_TRICU</name>
<dbReference type="PANTHER" id="PTHR12493">
    <property type="entry name" value="CUE DOMAIN CONTAINING 2"/>
    <property type="match status" value="1"/>
</dbReference>
<accession>A0A8X6J919</accession>